<dbReference type="Proteomes" id="UP001595660">
    <property type="component" value="Unassembled WGS sequence"/>
</dbReference>
<feature type="domain" description="Putative sensor" evidence="2">
    <location>
        <begin position="32"/>
        <end position="212"/>
    </location>
</feature>
<evidence type="ECO:0000256" key="1">
    <source>
        <dbReference type="SAM" id="Phobius"/>
    </source>
</evidence>
<accession>A0ABD5ND86</accession>
<feature type="transmembrane region" description="Helical" evidence="1">
    <location>
        <begin position="55"/>
        <end position="78"/>
    </location>
</feature>
<evidence type="ECO:0000313" key="3">
    <source>
        <dbReference type="EMBL" id="MFC3477280.1"/>
    </source>
</evidence>
<keyword evidence="1" id="KW-1133">Transmembrane helix</keyword>
<feature type="transmembrane region" description="Helical" evidence="1">
    <location>
        <begin position="181"/>
        <end position="201"/>
    </location>
</feature>
<protein>
    <submittedName>
        <fullName evidence="3">Sensor domain-containing protein</fullName>
    </submittedName>
</protein>
<name>A0ABD5ND86_9EURY</name>
<comment type="caution">
    <text evidence="3">The sequence shown here is derived from an EMBL/GenBank/DDBJ whole genome shotgun (WGS) entry which is preliminary data.</text>
</comment>
<dbReference type="Pfam" id="PF13796">
    <property type="entry name" value="Sensor"/>
    <property type="match status" value="1"/>
</dbReference>
<dbReference type="EMBL" id="JBHRWN010000002">
    <property type="protein sequence ID" value="MFC3477280.1"/>
    <property type="molecule type" value="Genomic_DNA"/>
</dbReference>
<gene>
    <name evidence="3" type="ORF">ACFOKC_06030</name>
</gene>
<keyword evidence="1" id="KW-0472">Membrane</keyword>
<sequence>MREAVDTGAGARSLADVVGIVADAQTYRNVLYLFLAFPLGIFYYVVLVLGFTLGVALSVILVGLVVLAGTVLGLRFVASFERGLSNRLLGTEIDAPDDVETDGGLVETTKAYLSAGSTWRGLGFVALKFPLGVLSFVLLVSLLGVALELLVLPLFPGGVFNVEVSGWRVARSFETATQRLLAVPVGAVLGVVALHVLNAFARANAAIASSLLGPGGDADEEVTSE</sequence>
<dbReference type="InterPro" id="IPR025828">
    <property type="entry name" value="Put_sensor_dom"/>
</dbReference>
<dbReference type="AlphaFoldDB" id="A0ABD5ND86"/>
<organism evidence="3 4">
    <name type="scientific">Halobacterium litoreum</name>
    <dbReference type="NCBI Taxonomy" id="2039234"/>
    <lineage>
        <taxon>Archaea</taxon>
        <taxon>Methanobacteriati</taxon>
        <taxon>Methanobacteriota</taxon>
        <taxon>Stenosarchaea group</taxon>
        <taxon>Halobacteria</taxon>
        <taxon>Halobacteriales</taxon>
        <taxon>Halobacteriaceae</taxon>
        <taxon>Halobacterium</taxon>
    </lineage>
</organism>
<keyword evidence="1" id="KW-0812">Transmembrane</keyword>
<dbReference type="GeneID" id="69116795"/>
<feature type="transmembrane region" description="Helical" evidence="1">
    <location>
        <begin position="30"/>
        <end position="49"/>
    </location>
</feature>
<reference evidence="3 4" key="1">
    <citation type="journal article" date="2019" name="Int. J. Syst. Evol. Microbiol.">
        <title>The Global Catalogue of Microorganisms (GCM) 10K type strain sequencing project: providing services to taxonomists for standard genome sequencing and annotation.</title>
        <authorList>
            <consortium name="The Broad Institute Genomics Platform"/>
            <consortium name="The Broad Institute Genome Sequencing Center for Infectious Disease"/>
            <person name="Wu L."/>
            <person name="Ma J."/>
        </authorList>
    </citation>
    <scope>NUCLEOTIDE SEQUENCE [LARGE SCALE GENOMIC DNA]</scope>
    <source>
        <strain evidence="3 4">CGMCC 1.12562</strain>
    </source>
</reference>
<proteinExistence type="predicted"/>
<feature type="transmembrane region" description="Helical" evidence="1">
    <location>
        <begin position="129"/>
        <end position="155"/>
    </location>
</feature>
<evidence type="ECO:0000313" key="4">
    <source>
        <dbReference type="Proteomes" id="UP001595660"/>
    </source>
</evidence>
<dbReference type="RefSeq" id="WP_232571588.1">
    <property type="nucleotide sequence ID" value="NZ_CP089466.1"/>
</dbReference>
<keyword evidence="4" id="KW-1185">Reference proteome</keyword>
<evidence type="ECO:0000259" key="2">
    <source>
        <dbReference type="Pfam" id="PF13796"/>
    </source>
</evidence>